<protein>
    <submittedName>
        <fullName evidence="1">Peptidylprolyl isomerase</fullName>
    </submittedName>
</protein>
<reference evidence="1 2" key="1">
    <citation type="submission" date="2017-06" db="EMBL/GenBank/DDBJ databases">
        <title>Genome sequencing of Fusobacterium nucleatum subsp. polymorphum KCOM 1232 (=ChDC F37).</title>
        <authorList>
            <person name="Kook J.-K."/>
            <person name="Park S.-N."/>
            <person name="Lim Y.K."/>
            <person name="Roh H."/>
        </authorList>
    </citation>
    <scope>NUCLEOTIDE SEQUENCE [LARGE SCALE GENOMIC DNA]</scope>
    <source>
        <strain evidence="2">KCOM 1232 ( ChDC F37)</strain>
    </source>
</reference>
<keyword evidence="1" id="KW-0413">Isomerase</keyword>
<dbReference type="GO" id="GO:0016853">
    <property type="term" value="F:isomerase activity"/>
    <property type="evidence" value="ECO:0007669"/>
    <property type="project" value="UniProtKB-KW"/>
</dbReference>
<dbReference type="RefSeq" id="WP_098702608.1">
    <property type="nucleotide sequence ID" value="NZ_NJGI01000001.1"/>
</dbReference>
<comment type="caution">
    <text evidence="1">The sequence shown here is derived from an EMBL/GenBank/DDBJ whole genome shotgun (WGS) entry which is preliminary data.</text>
</comment>
<dbReference type="AlphaFoldDB" id="A0A2B7YNB0"/>
<accession>A0A2B7YNB0</accession>
<organism evidence="1 2">
    <name type="scientific">Fusobacterium nucleatum subsp. polymorphum</name>
    <name type="common">Fusobacterium polymorphum</name>
    <dbReference type="NCBI Taxonomy" id="76857"/>
    <lineage>
        <taxon>Bacteria</taxon>
        <taxon>Fusobacteriati</taxon>
        <taxon>Fusobacteriota</taxon>
        <taxon>Fusobacteriia</taxon>
        <taxon>Fusobacteriales</taxon>
        <taxon>Fusobacteriaceae</taxon>
        <taxon>Fusobacterium</taxon>
    </lineage>
</organism>
<dbReference type="Proteomes" id="UP000222862">
    <property type="component" value="Unassembled WGS sequence"/>
</dbReference>
<evidence type="ECO:0000313" key="2">
    <source>
        <dbReference type="Proteomes" id="UP000222862"/>
    </source>
</evidence>
<name>A0A2B7YNB0_FUSNP</name>
<evidence type="ECO:0000313" key="1">
    <source>
        <dbReference type="EMBL" id="PGH22549.1"/>
    </source>
</evidence>
<proteinExistence type="predicted"/>
<dbReference type="EMBL" id="NJGI01000001">
    <property type="protein sequence ID" value="PGH22549.1"/>
    <property type="molecule type" value="Genomic_DNA"/>
</dbReference>
<gene>
    <name evidence="1" type="ORF">RN96_05335</name>
</gene>
<sequence>MGNYKISVEEAIALSGGELNKDDIYSLIQANEVPGCIYIKDQEKERGKYLIIKPHWLNFLAGKSYKKIKTSNSTNQSLLDV</sequence>